<feature type="region of interest" description="Disordered" evidence="1">
    <location>
        <begin position="216"/>
        <end position="301"/>
    </location>
</feature>
<evidence type="ECO:0000313" key="2">
    <source>
        <dbReference type="EMBL" id="GFO24719.1"/>
    </source>
</evidence>
<feature type="compositionally biased region" description="Polar residues" evidence="1">
    <location>
        <begin position="243"/>
        <end position="274"/>
    </location>
</feature>
<name>A0AAV4C219_9GAST</name>
<feature type="compositionally biased region" description="Basic and acidic residues" evidence="1">
    <location>
        <begin position="450"/>
        <end position="460"/>
    </location>
</feature>
<feature type="region of interest" description="Disordered" evidence="1">
    <location>
        <begin position="420"/>
        <end position="460"/>
    </location>
</feature>
<feature type="region of interest" description="Disordered" evidence="1">
    <location>
        <begin position="146"/>
        <end position="174"/>
    </location>
</feature>
<feature type="compositionally biased region" description="Polar residues" evidence="1">
    <location>
        <begin position="146"/>
        <end position="166"/>
    </location>
</feature>
<dbReference type="Proteomes" id="UP000735302">
    <property type="component" value="Unassembled WGS sequence"/>
</dbReference>
<evidence type="ECO:0000313" key="3">
    <source>
        <dbReference type="Proteomes" id="UP000735302"/>
    </source>
</evidence>
<reference evidence="2 3" key="1">
    <citation type="journal article" date="2021" name="Elife">
        <title>Chloroplast acquisition without the gene transfer in kleptoplastic sea slugs, Plakobranchus ocellatus.</title>
        <authorList>
            <person name="Maeda T."/>
            <person name="Takahashi S."/>
            <person name="Yoshida T."/>
            <person name="Shimamura S."/>
            <person name="Takaki Y."/>
            <person name="Nagai Y."/>
            <person name="Toyoda A."/>
            <person name="Suzuki Y."/>
            <person name="Arimoto A."/>
            <person name="Ishii H."/>
            <person name="Satoh N."/>
            <person name="Nishiyama T."/>
            <person name="Hasebe M."/>
            <person name="Maruyama T."/>
            <person name="Minagawa J."/>
            <person name="Obokata J."/>
            <person name="Shigenobu S."/>
        </authorList>
    </citation>
    <scope>NUCLEOTIDE SEQUENCE [LARGE SCALE GENOMIC DNA]</scope>
</reference>
<proteinExistence type="predicted"/>
<gene>
    <name evidence="2" type="ORF">PoB_005122400</name>
</gene>
<evidence type="ECO:0000256" key="1">
    <source>
        <dbReference type="SAM" id="MobiDB-lite"/>
    </source>
</evidence>
<accession>A0AAV4C219</accession>
<dbReference type="AlphaFoldDB" id="A0AAV4C219"/>
<comment type="caution">
    <text evidence="2">The sequence shown here is derived from an EMBL/GenBank/DDBJ whole genome shotgun (WGS) entry which is preliminary data.</text>
</comment>
<protein>
    <submittedName>
        <fullName evidence="2">Uncharacterized protein</fullName>
    </submittedName>
</protein>
<dbReference type="EMBL" id="BLXT01005617">
    <property type="protein sequence ID" value="GFO24719.1"/>
    <property type="molecule type" value="Genomic_DNA"/>
</dbReference>
<feature type="compositionally biased region" description="Low complexity" evidence="1">
    <location>
        <begin position="432"/>
        <end position="443"/>
    </location>
</feature>
<feature type="compositionally biased region" description="Basic and acidic residues" evidence="1">
    <location>
        <begin position="282"/>
        <end position="295"/>
    </location>
</feature>
<organism evidence="2 3">
    <name type="scientific">Plakobranchus ocellatus</name>
    <dbReference type="NCBI Taxonomy" id="259542"/>
    <lineage>
        <taxon>Eukaryota</taxon>
        <taxon>Metazoa</taxon>
        <taxon>Spiralia</taxon>
        <taxon>Lophotrochozoa</taxon>
        <taxon>Mollusca</taxon>
        <taxon>Gastropoda</taxon>
        <taxon>Heterobranchia</taxon>
        <taxon>Euthyneura</taxon>
        <taxon>Panpulmonata</taxon>
        <taxon>Sacoglossa</taxon>
        <taxon>Placobranchoidea</taxon>
        <taxon>Plakobranchidae</taxon>
        <taxon>Plakobranchus</taxon>
    </lineage>
</organism>
<keyword evidence="3" id="KW-1185">Reference proteome</keyword>
<sequence>MDSQICSENDASTYTTTNGKLDSIGNYNSCENIVDNGINKTSTSEAFDETSKSIACTGTIEKNGIKRAKTGRKSMRKVKNNSIGEIPLRPVGLSLSGSGMQLYVKVNNILHKEQLASLENQFVAKVCKVKKSVGVKIGQGVKKSGWSQSAETSFSSQNPANDNNKANGPAVDIDTSHSHAKGCFTDGPMFCEEPIEVDDDSEPSFIKTGQLGFEDVKKESLDDENDGTGKLCDRDAARGEQVFSYSGDNPGNPTSRNTNKSSIGSVHQHQSLRNFSRRKAKRSETNKHHCQEQKGKRTQGIQTNPIADWAIVKPKPILPKSQLIKRPIPSVFTSSDLPLKRHSAARSCSSADLLLHQQRNNSGIFSPINPMKNGALHTLCSTNNASLCCPDYSQKSIMSVENTRDTSKYALIYTEDRVSHSRPLPRSVEETSAVSSPGRSSPSTQQTNHSDSEPGSDRRLEDTITPISCADFDAAQVLASGTVDAETLAKFAQYTSSMRRDLKQGYKKLSLLMKTFNHDVLEHFQEEADTQTSVSADLESDHFESGSTPRMSCALM</sequence>